<keyword evidence="4" id="KW-1185">Reference proteome</keyword>
<name>A0A2N3HNU5_9FLAO</name>
<feature type="domain" description="HYR-like" evidence="2">
    <location>
        <begin position="362"/>
        <end position="435"/>
    </location>
</feature>
<protein>
    <recommendedName>
        <fullName evidence="2">HYR-like domain-containing protein</fullName>
    </recommendedName>
</protein>
<dbReference type="RefSeq" id="WP_157831412.1">
    <property type="nucleotide sequence ID" value="NZ_PJEO01000011.1"/>
</dbReference>
<dbReference type="OrthoDB" id="1652165at2"/>
<keyword evidence="1" id="KW-0732">Signal</keyword>
<evidence type="ECO:0000256" key="1">
    <source>
        <dbReference type="SAM" id="SignalP"/>
    </source>
</evidence>
<feature type="non-terminal residue" evidence="3">
    <location>
        <position position="441"/>
    </location>
</feature>
<feature type="signal peptide" evidence="1">
    <location>
        <begin position="1"/>
        <end position="24"/>
    </location>
</feature>
<sequence>MKKITFLKLYSLICIFLISSYTNADVFYTSSLPTYNLQYKIISFFVDLFSENTMKQNDDAKKYSNTKSSKLYHVTSSNLLTSTTFTVAADVTGDFRSIGSGDWDDPASWEVFNGATWDTATEYPGENIKTPPYPNVTIFTGHTITIDTNLTTENLGDVIIDGTLILGDGTSSQHITTLTTENLTISSSGILSFDGNKVHLTFPSANAAVLIDNGGTITGNCTNNDQIIINGEVYAACAGGGSGVYSFGEIVTAGGTLKAIISIPPSDPNTVCPGSTINFTGGFSGPDTNVNFTWTITDSSNNIISQSTGPTSGSLANETITTTGSFLPPSSDDYLLTLEIESPSITNIATRSFNVSDTTNPTASNPAPISVQCLADVPAPDVTVVDDEADNCGTPTVTFVSDSASPLVNDGTITRTYNVNDGNGNSINVTQTITIDDTTNP</sequence>
<dbReference type="Proteomes" id="UP000233435">
    <property type="component" value="Unassembled WGS sequence"/>
</dbReference>
<proteinExistence type="predicted"/>
<comment type="caution">
    <text evidence="3">The sequence shown here is derived from an EMBL/GenBank/DDBJ whole genome shotgun (WGS) entry which is preliminary data.</text>
</comment>
<organism evidence="3 4">
    <name type="scientific">Confluentibacter flavum</name>
    <dbReference type="NCBI Taxonomy" id="1909700"/>
    <lineage>
        <taxon>Bacteria</taxon>
        <taxon>Pseudomonadati</taxon>
        <taxon>Bacteroidota</taxon>
        <taxon>Flavobacteriia</taxon>
        <taxon>Flavobacteriales</taxon>
        <taxon>Flavobacteriaceae</taxon>
        <taxon>Confluentibacter</taxon>
    </lineage>
</organism>
<reference evidence="3 4" key="1">
    <citation type="submission" date="2017-12" db="EMBL/GenBank/DDBJ databases">
        <title>Confluentibacter flavum sp. nov., isolated from the saline lake.</title>
        <authorList>
            <person name="Yu L."/>
        </authorList>
    </citation>
    <scope>NUCLEOTIDE SEQUENCE [LARGE SCALE GENOMIC DNA]</scope>
    <source>
        <strain evidence="3 4">3B</strain>
    </source>
</reference>
<gene>
    <name evidence="3" type="ORF">CSW08_01780</name>
</gene>
<dbReference type="InterPro" id="IPR057078">
    <property type="entry name" value="HYR-4C"/>
</dbReference>
<evidence type="ECO:0000313" key="3">
    <source>
        <dbReference type="EMBL" id="PKQ46518.1"/>
    </source>
</evidence>
<feature type="chain" id="PRO_5014800948" description="HYR-like domain-containing protein" evidence="1">
    <location>
        <begin position="25"/>
        <end position="441"/>
    </location>
</feature>
<dbReference type="AlphaFoldDB" id="A0A2N3HNU5"/>
<dbReference type="EMBL" id="PJEO01000011">
    <property type="protein sequence ID" value="PKQ46518.1"/>
    <property type="molecule type" value="Genomic_DNA"/>
</dbReference>
<dbReference type="Pfam" id="PF23237">
    <property type="entry name" value="HYR_4C"/>
    <property type="match status" value="1"/>
</dbReference>
<evidence type="ECO:0000259" key="2">
    <source>
        <dbReference type="Pfam" id="PF23237"/>
    </source>
</evidence>
<accession>A0A2N3HNU5</accession>
<evidence type="ECO:0000313" key="4">
    <source>
        <dbReference type="Proteomes" id="UP000233435"/>
    </source>
</evidence>